<dbReference type="PANTHER" id="PTHR10676:SF183">
    <property type="entry name" value="DYNEIN AXONEMAL HEAVY CHAIN 2"/>
    <property type="match status" value="1"/>
</dbReference>
<dbReference type="InterPro" id="IPR042222">
    <property type="entry name" value="Dynein_2_N"/>
</dbReference>
<dbReference type="PANTHER" id="PTHR10676">
    <property type="entry name" value="DYNEIN HEAVY CHAIN FAMILY PROTEIN"/>
    <property type="match status" value="1"/>
</dbReference>
<accession>A0A182JFV4</accession>
<protein>
    <recommendedName>
        <fullName evidence="1">Dynein heavy chain linker domain-containing protein</fullName>
    </recommendedName>
</protein>
<dbReference type="Gene3D" id="3.20.180.20">
    <property type="entry name" value="Dynein heavy chain, N-terminal domain 2"/>
    <property type="match status" value="1"/>
</dbReference>
<dbReference type="EnsemblMetazoa" id="AATE017297-RA">
    <property type="protein sequence ID" value="AATE017297-PA.1"/>
    <property type="gene ID" value="AATE017297"/>
</dbReference>
<dbReference type="AlphaFoldDB" id="A0A182JFV4"/>
<dbReference type="GO" id="GO:0060294">
    <property type="term" value="P:cilium movement involved in cell motility"/>
    <property type="evidence" value="ECO:0007669"/>
    <property type="project" value="TreeGrafter"/>
</dbReference>
<feature type="domain" description="Dynein heavy chain linker" evidence="1">
    <location>
        <begin position="2"/>
        <end position="292"/>
    </location>
</feature>
<reference evidence="2" key="1">
    <citation type="submission" date="2022-08" db="UniProtKB">
        <authorList>
            <consortium name="EnsemblMetazoa"/>
        </authorList>
    </citation>
    <scope>IDENTIFICATION</scope>
    <source>
        <strain evidence="2">EBRO</strain>
    </source>
</reference>
<dbReference type="InterPro" id="IPR042228">
    <property type="entry name" value="Dynein_linker_3"/>
</dbReference>
<dbReference type="GO" id="GO:0045505">
    <property type="term" value="F:dynein intermediate chain binding"/>
    <property type="evidence" value="ECO:0007669"/>
    <property type="project" value="InterPro"/>
</dbReference>
<dbReference type="Gene3D" id="1.20.140.100">
    <property type="entry name" value="Dynein heavy chain, N-terminal domain 2"/>
    <property type="match status" value="1"/>
</dbReference>
<sequence>MRLYRHEDALLGLCNAARMEHEVELDLEVLAGHVRAIEFQIRLPPGDDGFPELVHTRPHFEILADNVGVVNRLRRSPHRHPFQPLIDYWEHTLGLLQEMLEVLTQMQSECRTLYELYRAGGTAGGPPSEMDGFREAFRACFVQWCELMRHLSTARLVESICPVGHEYIAELEAVRKRLQQQADGLRDVLERQRYGCPRFYLLSDSQLIALMSRPTSLSQVEQALTIVFENVRRLHLSQDGGICGVYTRDEEYIPFAAPLAPARTKHPLPVAETMSQVERGIRDALQDLLCKCHAALRGGYFRRVESGWLRSWPLQLCLKSAELQNTLHTRNALVQCCLVGRKKPLKMLRSLHYKLLEELTASSRSETHDWWQRKKLHNLLIVEMNARDVIGRLCQRRELHGLESFEWVSQLHSHLHPTTRRCTVNVIDVRFRYGYECKRSTEPMLLTPASEKTRLATVCSIRAGQIPALLGTAGASCGRRVLLDSLSQSLGVFLLTLECQDDRDDHGGLQSEAVLRMIAGMKRLGGWLALAGLERVSSIVLTRIVNGVWRTSPEPVVTGVGDHRGRAGRFQLFMLTASCVPTREITGTLDRTAYRPVIFTPVDRMKVLEGWLWLENFDHCAHIAKLAGLFLDNMKLREPGLADRGLFSLRRLRQIFENVPPREHTSPRYLGTEMKTFAVAFMVSVK</sequence>
<dbReference type="GO" id="GO:0051959">
    <property type="term" value="F:dynein light intermediate chain binding"/>
    <property type="evidence" value="ECO:0007669"/>
    <property type="project" value="InterPro"/>
</dbReference>
<dbReference type="STRING" id="41427.A0A182JFV4"/>
<dbReference type="Gene3D" id="1.20.58.1120">
    <property type="match status" value="1"/>
</dbReference>
<proteinExistence type="predicted"/>
<organism evidence="2">
    <name type="scientific">Anopheles atroparvus</name>
    <name type="common">European mosquito</name>
    <dbReference type="NCBI Taxonomy" id="41427"/>
    <lineage>
        <taxon>Eukaryota</taxon>
        <taxon>Metazoa</taxon>
        <taxon>Ecdysozoa</taxon>
        <taxon>Arthropoda</taxon>
        <taxon>Hexapoda</taxon>
        <taxon>Insecta</taxon>
        <taxon>Pterygota</taxon>
        <taxon>Neoptera</taxon>
        <taxon>Endopterygota</taxon>
        <taxon>Diptera</taxon>
        <taxon>Nematocera</taxon>
        <taxon>Culicoidea</taxon>
        <taxon>Culicidae</taxon>
        <taxon>Anophelinae</taxon>
        <taxon>Anopheles</taxon>
    </lineage>
</organism>
<evidence type="ECO:0000313" key="2">
    <source>
        <dbReference type="EnsemblMetazoa" id="AATE017297-PA.1"/>
    </source>
</evidence>
<evidence type="ECO:0000259" key="1">
    <source>
        <dbReference type="Pfam" id="PF08393"/>
    </source>
</evidence>
<dbReference type="InterPro" id="IPR026983">
    <property type="entry name" value="DHC"/>
</dbReference>
<dbReference type="GO" id="GO:0005930">
    <property type="term" value="C:axoneme"/>
    <property type="evidence" value="ECO:0007669"/>
    <property type="project" value="TreeGrafter"/>
</dbReference>
<dbReference type="VEuPathDB" id="VectorBase:AATE017297"/>
<dbReference type="GO" id="GO:0097729">
    <property type="term" value="C:9+2 motile cilium"/>
    <property type="evidence" value="ECO:0007669"/>
    <property type="project" value="TreeGrafter"/>
</dbReference>
<dbReference type="Pfam" id="PF08393">
    <property type="entry name" value="DHC_N2"/>
    <property type="match status" value="1"/>
</dbReference>
<dbReference type="GO" id="GO:0008569">
    <property type="term" value="F:minus-end-directed microtubule motor activity"/>
    <property type="evidence" value="ECO:0007669"/>
    <property type="project" value="TreeGrafter"/>
</dbReference>
<dbReference type="GO" id="GO:0030286">
    <property type="term" value="C:dynein complex"/>
    <property type="evidence" value="ECO:0007669"/>
    <property type="project" value="InterPro"/>
</dbReference>
<name>A0A182JFV4_ANOAO</name>
<dbReference type="InterPro" id="IPR013602">
    <property type="entry name" value="Dynein_heavy_linker"/>
</dbReference>